<dbReference type="InterPro" id="IPR052559">
    <property type="entry name" value="V-haloperoxidase"/>
</dbReference>
<dbReference type="InterPro" id="IPR036938">
    <property type="entry name" value="PAP2/HPO_sf"/>
</dbReference>
<dbReference type="CDD" id="cd03398">
    <property type="entry name" value="PAP2_haloperoxidase"/>
    <property type="match status" value="1"/>
</dbReference>
<protein>
    <recommendedName>
        <fullName evidence="3">Phosphatidic acid phosphatase type 2/haloperoxidase domain-containing protein</fullName>
    </recommendedName>
</protein>
<organism evidence="1 2">
    <name type="scientific">Puia dinghuensis</name>
    <dbReference type="NCBI Taxonomy" id="1792502"/>
    <lineage>
        <taxon>Bacteria</taxon>
        <taxon>Pseudomonadati</taxon>
        <taxon>Bacteroidota</taxon>
        <taxon>Chitinophagia</taxon>
        <taxon>Chitinophagales</taxon>
        <taxon>Chitinophagaceae</taxon>
        <taxon>Puia</taxon>
    </lineage>
</organism>
<name>A0A8J2XVH8_9BACT</name>
<dbReference type="RefSeq" id="WP_188936583.1">
    <property type="nucleotide sequence ID" value="NZ_BMJC01000005.1"/>
</dbReference>
<sequence length="354" mass="38557">MTIHWNGLSGLPQALEWKRYFWPQSLNAAMAEINHKFFPKATSIDSAAIDSLESAIQASFAEKPEVIQRSSTFGASVADAVFNWSETDGYKHASDPYTPPVGSGLWVPTPPAFAAASTPYWGNLRPTIAGSIDNTQCGPLPFPYSTDPSSGFFKMVLQVYTASQNLTAGQTAMALYWRDIPGVTSPGHWLNILHEVLQQTGARLGQAALAYALTGASINDASISCWQSKYKYNQVRPITYIRGVMGYSTWNSLLTTPAHPEYPSAHAIISSATAEAFTKLFGNIGSFTDHTYDYLGFAPRTYSSFKAIGEDAGNSRIYAGLHYQPSIDTGLIQGTKVALNIFDLISKNTSKSDY</sequence>
<dbReference type="PANTHER" id="PTHR34599:SF2">
    <property type="entry name" value="TRAF-TYPE DOMAIN-CONTAINING PROTEIN"/>
    <property type="match status" value="1"/>
</dbReference>
<dbReference type="PANTHER" id="PTHR34599">
    <property type="entry name" value="PEROXIDASE-RELATED"/>
    <property type="match status" value="1"/>
</dbReference>
<keyword evidence="2" id="KW-1185">Reference proteome</keyword>
<gene>
    <name evidence="1" type="ORF">GCM10011511_48050</name>
</gene>
<dbReference type="EMBL" id="BMJC01000005">
    <property type="protein sequence ID" value="GGB18644.1"/>
    <property type="molecule type" value="Genomic_DNA"/>
</dbReference>
<dbReference type="Gene3D" id="1.10.606.20">
    <property type="match status" value="1"/>
</dbReference>
<reference evidence="1" key="1">
    <citation type="journal article" date="2014" name="Int. J. Syst. Evol. Microbiol.">
        <title>Complete genome sequence of Corynebacterium casei LMG S-19264T (=DSM 44701T), isolated from a smear-ripened cheese.</title>
        <authorList>
            <consortium name="US DOE Joint Genome Institute (JGI-PGF)"/>
            <person name="Walter F."/>
            <person name="Albersmeier A."/>
            <person name="Kalinowski J."/>
            <person name="Ruckert C."/>
        </authorList>
    </citation>
    <scope>NUCLEOTIDE SEQUENCE</scope>
    <source>
        <strain evidence="1">CGMCC 1.15448</strain>
    </source>
</reference>
<dbReference type="Proteomes" id="UP000607559">
    <property type="component" value="Unassembled WGS sequence"/>
</dbReference>
<evidence type="ECO:0008006" key="3">
    <source>
        <dbReference type="Google" id="ProtNLM"/>
    </source>
</evidence>
<evidence type="ECO:0000313" key="2">
    <source>
        <dbReference type="Proteomes" id="UP000607559"/>
    </source>
</evidence>
<comment type="caution">
    <text evidence="1">The sequence shown here is derived from an EMBL/GenBank/DDBJ whole genome shotgun (WGS) entry which is preliminary data.</text>
</comment>
<evidence type="ECO:0000313" key="1">
    <source>
        <dbReference type="EMBL" id="GGB18644.1"/>
    </source>
</evidence>
<dbReference type="SUPFAM" id="SSF48317">
    <property type="entry name" value="Acid phosphatase/Vanadium-dependent haloperoxidase"/>
    <property type="match status" value="1"/>
</dbReference>
<proteinExistence type="predicted"/>
<dbReference type="AlphaFoldDB" id="A0A8J2XVH8"/>
<reference evidence="1" key="2">
    <citation type="submission" date="2020-09" db="EMBL/GenBank/DDBJ databases">
        <authorList>
            <person name="Sun Q."/>
            <person name="Zhou Y."/>
        </authorList>
    </citation>
    <scope>NUCLEOTIDE SEQUENCE</scope>
    <source>
        <strain evidence="1">CGMCC 1.15448</strain>
    </source>
</reference>
<accession>A0A8J2XVH8</accession>